<evidence type="ECO:0000256" key="1">
    <source>
        <dbReference type="ARBA" id="ARBA00022734"/>
    </source>
</evidence>
<dbReference type="InterPro" id="IPR001079">
    <property type="entry name" value="Galectin_CRD"/>
</dbReference>
<organism evidence="3 4">
    <name type="scientific">Meloidogyne hapla</name>
    <name type="common">Root-knot nematode worm</name>
    <dbReference type="NCBI Taxonomy" id="6305"/>
    <lineage>
        <taxon>Eukaryota</taxon>
        <taxon>Metazoa</taxon>
        <taxon>Ecdysozoa</taxon>
        <taxon>Nematoda</taxon>
        <taxon>Chromadorea</taxon>
        <taxon>Rhabditida</taxon>
        <taxon>Tylenchina</taxon>
        <taxon>Tylenchomorpha</taxon>
        <taxon>Tylenchoidea</taxon>
        <taxon>Meloidogynidae</taxon>
        <taxon>Meloidogyninae</taxon>
        <taxon>Meloidogyne</taxon>
    </lineage>
</organism>
<reference evidence="4" key="1">
    <citation type="submission" date="2016-11" db="UniProtKB">
        <authorList>
            <consortium name="WormBaseParasite"/>
        </authorList>
    </citation>
    <scope>IDENTIFICATION</scope>
</reference>
<dbReference type="PROSITE" id="PS51304">
    <property type="entry name" value="GALECTIN"/>
    <property type="match status" value="1"/>
</dbReference>
<dbReference type="AlphaFoldDB" id="A0A1I8C170"/>
<name>A0A1I8C170_MELHA</name>
<dbReference type="GO" id="GO:0030246">
    <property type="term" value="F:carbohydrate binding"/>
    <property type="evidence" value="ECO:0007669"/>
    <property type="project" value="UniProtKB-KW"/>
</dbReference>
<protein>
    <submittedName>
        <fullName evidence="4">Galectin domain-containing protein</fullName>
    </submittedName>
</protein>
<evidence type="ECO:0000313" key="3">
    <source>
        <dbReference type="Proteomes" id="UP000095281"/>
    </source>
</evidence>
<evidence type="ECO:0000259" key="2">
    <source>
        <dbReference type="PROSITE" id="PS51304"/>
    </source>
</evidence>
<dbReference type="Proteomes" id="UP000095281">
    <property type="component" value="Unplaced"/>
</dbReference>
<dbReference type="Gene3D" id="2.60.120.200">
    <property type="match status" value="1"/>
</dbReference>
<keyword evidence="3" id="KW-1185">Reference proteome</keyword>
<proteinExistence type="predicted"/>
<accession>A0A1I8C170</accession>
<sequence>METNNQLENAGTSNVCLLICYPSQLNGDNTINGTITSIPYRLRSKDKNNVTKLCEEKRKDFCKNNDACTVGKPASKIWHGIMLSSKFEKPADYTEPVFITTIYLSITDKNYSFNDISRFNIEFGNKEDISTHIHKTYIKNSKYFVGNEVPLENDNELKNEYLKNVDKGAYLHKYAGLWTLGLDVLPSDAQRYLHLFVYRGCGCGIDAWFKTPTTPSSLIPKSSNKPSPFIKGILHDDKDCSVRSSKNYVLPLGIIEKEELLVNFTMWSAKEGKKTTIELIDDEGVVLGMYTNATVIVHKFLTKDDREYPQKLNVLAGATFIFSFRITKYYIWMGFISDIWGPKFRVYKMWQEKWWEGNSFKGSKNISLRLDGDYLLVTPLIVRKLDRNDIKSLATTFNHRLVPPYIYDIDKITNDKVDFFIRCNHNGKKNFVINFYAVKNLVYSLNVGINKRFSTIFTQSITLSGTQNDFEILDYIKSESKLEPPNKKYKVELELKRNGTILCFEAKVPRANNMSEDKSFQIYLFNEANDFSTKYGDTLMMLNFTFDPDNYTELGKNVKYIEGNNSFLYINSYIRSKRGWGKTETHKNPIGHTDVPVLVHIIAGEKFFNISINEATDYIHYGYKLPAWAIDYAMASFNV</sequence>
<feature type="domain" description="Galectin" evidence="2">
    <location>
        <begin position="481"/>
        <end position="639"/>
    </location>
</feature>
<dbReference type="WBParaSite" id="MhA1_Contig88.frz3.gene3">
    <property type="protein sequence ID" value="MhA1_Contig88.frz3.gene3"/>
    <property type="gene ID" value="MhA1_Contig88.frz3.gene3"/>
</dbReference>
<evidence type="ECO:0000313" key="4">
    <source>
        <dbReference type="WBParaSite" id="MhA1_Contig88.frz3.gene3"/>
    </source>
</evidence>
<keyword evidence="1" id="KW-0430">Lectin</keyword>